<reference evidence="2 3" key="1">
    <citation type="submission" date="2021-06" db="EMBL/GenBank/DDBJ databases">
        <title>Chromosome-level genome assembly of the red-tail catfish (Hemibagrus wyckioides).</title>
        <authorList>
            <person name="Shao F."/>
        </authorList>
    </citation>
    <scope>NUCLEOTIDE SEQUENCE [LARGE SCALE GENOMIC DNA]</scope>
    <source>
        <strain evidence="2">EC202008001</strain>
        <tissue evidence="2">Blood</tissue>
    </source>
</reference>
<dbReference type="PANTHER" id="PTHR14464">
    <property type="entry name" value="EXONUCLEASE V"/>
    <property type="match status" value="1"/>
</dbReference>
<organism evidence="2 3">
    <name type="scientific">Hemibagrus wyckioides</name>
    <dbReference type="NCBI Taxonomy" id="337641"/>
    <lineage>
        <taxon>Eukaryota</taxon>
        <taxon>Metazoa</taxon>
        <taxon>Chordata</taxon>
        <taxon>Craniata</taxon>
        <taxon>Vertebrata</taxon>
        <taxon>Euteleostomi</taxon>
        <taxon>Actinopterygii</taxon>
        <taxon>Neopterygii</taxon>
        <taxon>Teleostei</taxon>
        <taxon>Ostariophysi</taxon>
        <taxon>Siluriformes</taxon>
        <taxon>Bagridae</taxon>
        <taxon>Hemibagrus</taxon>
    </lineage>
</organism>
<evidence type="ECO:0000313" key="3">
    <source>
        <dbReference type="Proteomes" id="UP000824219"/>
    </source>
</evidence>
<proteinExistence type="inferred from homology"/>
<dbReference type="GO" id="GO:0005634">
    <property type="term" value="C:nucleus"/>
    <property type="evidence" value="ECO:0007669"/>
    <property type="project" value="TreeGrafter"/>
</dbReference>
<dbReference type="Pfam" id="PF09810">
    <property type="entry name" value="Exo5"/>
    <property type="match status" value="2"/>
</dbReference>
<dbReference type="InterPro" id="IPR011604">
    <property type="entry name" value="PDDEXK-like_dom_sf"/>
</dbReference>
<dbReference type="InterPro" id="IPR019190">
    <property type="entry name" value="EXOV"/>
</dbReference>
<dbReference type="Gene3D" id="3.90.320.10">
    <property type="match status" value="1"/>
</dbReference>
<dbReference type="OrthoDB" id="354769at2759"/>
<comment type="caution">
    <text evidence="2">The sequence shown here is derived from an EMBL/GenBank/DDBJ whole genome shotgun (WGS) entry which is preliminary data.</text>
</comment>
<gene>
    <name evidence="2" type="ORF">KOW79_014772</name>
</gene>
<protein>
    <recommendedName>
        <fullName evidence="4">Exonuclease V</fullName>
    </recommendedName>
</protein>
<evidence type="ECO:0000313" key="2">
    <source>
        <dbReference type="EMBL" id="KAG7321914.1"/>
    </source>
</evidence>
<dbReference type="GO" id="GO:0045145">
    <property type="term" value="F:single-stranded DNA 5'-3' DNA exonuclease activity"/>
    <property type="evidence" value="ECO:0007669"/>
    <property type="project" value="InterPro"/>
</dbReference>
<dbReference type="EMBL" id="JAHKSW010000017">
    <property type="protein sequence ID" value="KAG7321914.1"/>
    <property type="molecule type" value="Genomic_DNA"/>
</dbReference>
<evidence type="ECO:0000256" key="1">
    <source>
        <dbReference type="ARBA" id="ARBA00009797"/>
    </source>
</evidence>
<evidence type="ECO:0008006" key="4">
    <source>
        <dbReference type="Google" id="ProtNLM"/>
    </source>
</evidence>
<dbReference type="AlphaFoldDB" id="A0A9D3NHR3"/>
<sequence length="402" mass="45758">MRQEFHSQTILIFSVIMEQEGDWDDISDSELLDIQSEHFCIEEFSQPSSSRATSGDTQINTTIPATLPSTVEQLKQSPVKRNEETGVKRKRDAEDSHIPSLRFRKLYLGVSLLSEQTWCEKKVVYGILKPQLRKKDKQRIEVQSGTSIHLARELEVHDVVPINIQTREDAVAIGLVNMLNMIPILETGQCVREFPVFGVVEGVYFKGIIDELSYNQKGELVLKELKSRKHDSLPSAAQALGHHFQVGMYKLLFDALVRGEVKKEQILEHLKLKASLALGTEVKTHAANVGIIVATFDELLDAFFLTLSCSDLPCVDVLQLEYCHQSSSSFIGTVLVSFDEAQMRTELRGYLEYWRGQREPKGVDIEEAWKCTSCVYEEICDWKKNRSQVPESLHTRKRVNMN</sequence>
<keyword evidence="3" id="KW-1185">Reference proteome</keyword>
<dbReference type="Proteomes" id="UP000824219">
    <property type="component" value="Linkage Group LG17"/>
</dbReference>
<comment type="similarity">
    <text evidence="1">Belongs to the EXO5 family.</text>
</comment>
<name>A0A9D3NHR3_9TELE</name>
<dbReference type="PANTHER" id="PTHR14464:SF4">
    <property type="entry name" value="EXONUCLEASE V"/>
    <property type="match status" value="1"/>
</dbReference>
<accession>A0A9D3NHR3</accession>
<dbReference type="GO" id="GO:0036297">
    <property type="term" value="P:interstrand cross-link repair"/>
    <property type="evidence" value="ECO:0007669"/>
    <property type="project" value="TreeGrafter"/>
</dbReference>